<evidence type="ECO:0000259" key="8">
    <source>
        <dbReference type="PROSITE" id="PS50151"/>
    </source>
</evidence>
<dbReference type="InterPro" id="IPR001943">
    <property type="entry name" value="UVR_dom"/>
</dbReference>
<keyword evidence="5 7" id="KW-0234">DNA repair</keyword>
<evidence type="ECO:0000256" key="2">
    <source>
        <dbReference type="ARBA" id="ARBA00022763"/>
    </source>
</evidence>
<dbReference type="NCBIfam" id="NF001824">
    <property type="entry name" value="PRK00558.1-5"/>
    <property type="match status" value="1"/>
</dbReference>
<keyword evidence="12" id="KW-1185">Reference proteome</keyword>
<dbReference type="CDD" id="cd10434">
    <property type="entry name" value="GIY-YIG_UvrC_Cho"/>
    <property type="match status" value="1"/>
</dbReference>
<dbReference type="PROSITE" id="PS50165">
    <property type="entry name" value="UVRC"/>
    <property type="match status" value="1"/>
</dbReference>
<feature type="domain" description="GIY-YIG" evidence="9">
    <location>
        <begin position="39"/>
        <end position="117"/>
    </location>
</feature>
<dbReference type="InterPro" id="IPR047296">
    <property type="entry name" value="GIY-YIG_UvrC_Cho"/>
</dbReference>
<evidence type="ECO:0000256" key="4">
    <source>
        <dbReference type="ARBA" id="ARBA00022881"/>
    </source>
</evidence>
<dbReference type="InterPro" id="IPR000305">
    <property type="entry name" value="GIY-YIG_endonuc"/>
</dbReference>
<evidence type="ECO:0000256" key="7">
    <source>
        <dbReference type="HAMAP-Rule" id="MF_00203"/>
    </source>
</evidence>
<dbReference type="GO" id="GO:0005737">
    <property type="term" value="C:cytoplasm"/>
    <property type="evidence" value="ECO:0007669"/>
    <property type="project" value="UniProtKB-SubCell"/>
</dbReference>
<organism evidence="11 12">
    <name type="scientific">Polymorphobacter multimanifer</name>
    <dbReference type="NCBI Taxonomy" id="1070431"/>
    <lineage>
        <taxon>Bacteria</taxon>
        <taxon>Pseudomonadati</taxon>
        <taxon>Pseudomonadota</taxon>
        <taxon>Alphaproteobacteria</taxon>
        <taxon>Sphingomonadales</taxon>
        <taxon>Sphingosinicellaceae</taxon>
        <taxon>Polymorphobacter</taxon>
    </lineage>
</organism>
<dbReference type="InterPro" id="IPR004791">
    <property type="entry name" value="UvrC"/>
</dbReference>
<keyword evidence="3 7" id="KW-0228">DNA excision</keyword>
<dbReference type="InterPro" id="IPR050066">
    <property type="entry name" value="UvrABC_protein_C"/>
</dbReference>
<evidence type="ECO:0000259" key="10">
    <source>
        <dbReference type="PROSITE" id="PS50165"/>
    </source>
</evidence>
<dbReference type="Gene3D" id="3.40.1440.10">
    <property type="entry name" value="GIY-YIG endonuclease"/>
    <property type="match status" value="1"/>
</dbReference>
<dbReference type="FunFam" id="3.40.1440.10:FF:000001">
    <property type="entry name" value="UvrABC system protein C"/>
    <property type="match status" value="1"/>
</dbReference>
<dbReference type="GO" id="GO:0009380">
    <property type="term" value="C:excinuclease repair complex"/>
    <property type="evidence" value="ECO:0007669"/>
    <property type="project" value="InterPro"/>
</dbReference>
<dbReference type="AlphaFoldDB" id="A0A841L9V9"/>
<comment type="subunit">
    <text evidence="7">Interacts with UvrB in an incision complex.</text>
</comment>
<dbReference type="FunFam" id="3.30.420.340:FF:000001">
    <property type="entry name" value="UvrABC system protein C"/>
    <property type="match status" value="1"/>
</dbReference>
<evidence type="ECO:0000256" key="3">
    <source>
        <dbReference type="ARBA" id="ARBA00022769"/>
    </source>
</evidence>
<keyword evidence="1 7" id="KW-0963">Cytoplasm</keyword>
<reference evidence="11 12" key="1">
    <citation type="submission" date="2020-08" db="EMBL/GenBank/DDBJ databases">
        <title>Genomic Encyclopedia of Type Strains, Phase IV (KMG-IV): sequencing the most valuable type-strain genomes for metagenomic binning, comparative biology and taxonomic classification.</title>
        <authorList>
            <person name="Goeker M."/>
        </authorList>
    </citation>
    <scope>NUCLEOTIDE SEQUENCE [LARGE SCALE GENOMIC DNA]</scope>
    <source>
        <strain evidence="11 12">DSM 102189</strain>
    </source>
</reference>
<protein>
    <recommendedName>
        <fullName evidence="7">UvrABC system protein C</fullName>
        <shortName evidence="7">Protein UvrC</shortName>
    </recommendedName>
    <alternativeName>
        <fullName evidence="7">Excinuclease ABC subunit C</fullName>
    </alternativeName>
</protein>
<evidence type="ECO:0000256" key="6">
    <source>
        <dbReference type="ARBA" id="ARBA00023236"/>
    </source>
</evidence>
<dbReference type="Proteomes" id="UP000538147">
    <property type="component" value="Unassembled WGS sequence"/>
</dbReference>
<comment type="function">
    <text evidence="7">The UvrABC repair system catalyzes the recognition and processing of DNA lesions. UvrC both incises the 5' and 3' sides of the lesion. The N-terminal half is responsible for the 3' incision and the C-terminal half is responsible for the 5' incision.</text>
</comment>
<gene>
    <name evidence="7" type="primary">uvrC</name>
    <name evidence="11" type="ORF">FHS79_002618</name>
</gene>
<dbReference type="SMART" id="SM00465">
    <property type="entry name" value="GIYc"/>
    <property type="match status" value="1"/>
</dbReference>
<dbReference type="Pfam" id="PF02151">
    <property type="entry name" value="UVR"/>
    <property type="match status" value="1"/>
</dbReference>
<keyword evidence="6 7" id="KW-0742">SOS response</keyword>
<dbReference type="InterPro" id="IPR035901">
    <property type="entry name" value="GIY-YIG_endonuc_sf"/>
</dbReference>
<feature type="domain" description="UvrC family homology region profile" evidence="10">
    <location>
        <begin position="279"/>
        <end position="508"/>
    </location>
</feature>
<evidence type="ECO:0000313" key="11">
    <source>
        <dbReference type="EMBL" id="MBB6228431.1"/>
    </source>
</evidence>
<dbReference type="RefSeq" id="WP_184200743.1">
    <property type="nucleotide sequence ID" value="NZ_JACIIV010000019.1"/>
</dbReference>
<comment type="caution">
    <text evidence="11">The sequence shown here is derived from an EMBL/GenBank/DDBJ whole genome shotgun (WGS) entry which is preliminary data.</text>
</comment>
<dbReference type="Gene3D" id="3.30.420.340">
    <property type="entry name" value="UvrC, RNAse H endonuclease domain"/>
    <property type="match status" value="1"/>
</dbReference>
<dbReference type="GO" id="GO:0006289">
    <property type="term" value="P:nucleotide-excision repair"/>
    <property type="evidence" value="ECO:0007669"/>
    <property type="project" value="UniProtKB-UniRule"/>
</dbReference>
<comment type="similarity">
    <text evidence="7">Belongs to the UvrC family.</text>
</comment>
<sequence length="636" mass="70250">MTVDRFSEDSATFAVKGIDTPDLDRGVEAIRNVLRTLPARPGVYRMIDAAGSVLYVGKARALKNRVGNYTQVARLPRRLQRMVSQTRDMVIVTTNTESEALLLEAQLIKRWRPPYNVLLRDDKSFPFIYLREDHTYPRISKHRGARVGKGVFYGPFASAGAVGATLNALQKVFLLRSCNDSFFNNRSRPCLLHQIRRCSAPCVDRISPESYAEQVSDAKAFLAGKTVEAQAKLAAAMQAAAASKDFEIAAVLRDRLKALTFIQGSQSINAEGSLTDADIVAIAAQDGIMCIQVFFIRGGQNWGHRAWFPAHTQELDEAEVLQSFLPQLYAEIPPAREILLDRALPEAELLAEALCESAGHRVSLKVPQRGPNRKLVEQASRNAREALQRRAAEATTQGRLLAELAELFELDAPPRRIEIYDNSHIMGTNALGAMVVAGPEGFMKSQYRKFNMKAPDITPGDDFGMMRAMLHRRFARLQSENPDDRENWPDLLLIDGGKGQLSSVIESLADLGIDDVAIVGVAKGPDRNAGRETFHLPSGRELTLPPNNPVLFFLQRLRDEAHRFAIGAHRDKRSKALTASPLDDVPGIGPARKKALLMHFGTARAVRGASLSDLERTPGINKAMAQAIHQHFHPPA</sequence>
<dbReference type="GO" id="GO:0003677">
    <property type="term" value="F:DNA binding"/>
    <property type="evidence" value="ECO:0007669"/>
    <property type="project" value="UniProtKB-UniRule"/>
</dbReference>
<dbReference type="InterPro" id="IPR038476">
    <property type="entry name" value="UvrC_RNase_H_dom_sf"/>
</dbReference>
<keyword evidence="4 7" id="KW-0267">Excision nuclease</keyword>
<dbReference type="Gene3D" id="1.10.150.20">
    <property type="entry name" value="5' to 3' exonuclease, C-terminal subdomain"/>
    <property type="match status" value="1"/>
</dbReference>
<dbReference type="SUPFAM" id="SSF47781">
    <property type="entry name" value="RuvA domain 2-like"/>
    <property type="match status" value="1"/>
</dbReference>
<dbReference type="Pfam" id="PF22920">
    <property type="entry name" value="UvrC_RNaseH"/>
    <property type="match status" value="1"/>
</dbReference>
<dbReference type="InterPro" id="IPR010994">
    <property type="entry name" value="RuvA_2-like"/>
</dbReference>
<dbReference type="InterPro" id="IPR003583">
    <property type="entry name" value="Hlx-hairpin-Hlx_DNA-bd_motif"/>
</dbReference>
<dbReference type="SUPFAM" id="SSF82771">
    <property type="entry name" value="GIY-YIG endonuclease"/>
    <property type="match status" value="1"/>
</dbReference>
<dbReference type="EMBL" id="JACIIV010000019">
    <property type="protein sequence ID" value="MBB6228431.1"/>
    <property type="molecule type" value="Genomic_DNA"/>
</dbReference>
<dbReference type="InterPro" id="IPR001162">
    <property type="entry name" value="UvrC_RNase_H_dom"/>
</dbReference>
<dbReference type="GO" id="GO:0009432">
    <property type="term" value="P:SOS response"/>
    <property type="evidence" value="ECO:0007669"/>
    <property type="project" value="UniProtKB-UniRule"/>
</dbReference>
<evidence type="ECO:0000313" key="12">
    <source>
        <dbReference type="Proteomes" id="UP000538147"/>
    </source>
</evidence>
<dbReference type="PANTHER" id="PTHR30562:SF1">
    <property type="entry name" value="UVRABC SYSTEM PROTEIN C"/>
    <property type="match status" value="1"/>
</dbReference>
<evidence type="ECO:0000259" key="9">
    <source>
        <dbReference type="PROSITE" id="PS50164"/>
    </source>
</evidence>
<accession>A0A841L9V9</accession>
<evidence type="ECO:0000256" key="1">
    <source>
        <dbReference type="ARBA" id="ARBA00022490"/>
    </source>
</evidence>
<dbReference type="Pfam" id="PF08459">
    <property type="entry name" value="UvrC_RNaseH_dom"/>
    <property type="match status" value="1"/>
</dbReference>
<evidence type="ECO:0000256" key="5">
    <source>
        <dbReference type="ARBA" id="ARBA00023204"/>
    </source>
</evidence>
<dbReference type="SMART" id="SM00278">
    <property type="entry name" value="HhH1"/>
    <property type="match status" value="2"/>
</dbReference>
<dbReference type="PROSITE" id="PS50164">
    <property type="entry name" value="GIY_YIG"/>
    <property type="match status" value="1"/>
</dbReference>
<dbReference type="GO" id="GO:0009381">
    <property type="term" value="F:excinuclease ABC activity"/>
    <property type="evidence" value="ECO:0007669"/>
    <property type="project" value="UniProtKB-UniRule"/>
</dbReference>
<name>A0A841L9V9_9SPHN</name>
<comment type="subcellular location">
    <subcellularLocation>
        <location evidence="7">Cytoplasm</location>
    </subcellularLocation>
</comment>
<dbReference type="InterPro" id="IPR036876">
    <property type="entry name" value="UVR_dom_sf"/>
</dbReference>
<dbReference type="NCBIfam" id="TIGR00194">
    <property type="entry name" value="uvrC"/>
    <property type="match status" value="1"/>
</dbReference>
<dbReference type="Pfam" id="PF14520">
    <property type="entry name" value="HHH_5"/>
    <property type="match status" value="1"/>
</dbReference>
<dbReference type="SUPFAM" id="SSF46600">
    <property type="entry name" value="C-terminal UvrC-binding domain of UvrB"/>
    <property type="match status" value="1"/>
</dbReference>
<proteinExistence type="inferred from homology"/>
<dbReference type="HAMAP" id="MF_00203">
    <property type="entry name" value="UvrC"/>
    <property type="match status" value="1"/>
</dbReference>
<keyword evidence="2 7" id="KW-0227">DNA damage</keyword>
<dbReference type="Pfam" id="PF01541">
    <property type="entry name" value="GIY-YIG"/>
    <property type="match status" value="1"/>
</dbReference>
<dbReference type="PROSITE" id="PS50151">
    <property type="entry name" value="UVR"/>
    <property type="match status" value="1"/>
</dbReference>
<dbReference type="PANTHER" id="PTHR30562">
    <property type="entry name" value="UVRC/OXIDOREDUCTASE"/>
    <property type="match status" value="1"/>
</dbReference>
<feature type="domain" description="UVR" evidence="8">
    <location>
        <begin position="227"/>
        <end position="262"/>
    </location>
</feature>